<evidence type="ECO:0000313" key="7">
    <source>
        <dbReference type="Proteomes" id="UP000886865"/>
    </source>
</evidence>
<reference evidence="6" key="2">
    <citation type="journal article" date="2021" name="PeerJ">
        <title>Extensive microbial diversity within the chicken gut microbiome revealed by metagenomics and culture.</title>
        <authorList>
            <person name="Gilroy R."/>
            <person name="Ravi A."/>
            <person name="Getino M."/>
            <person name="Pursley I."/>
            <person name="Horton D.L."/>
            <person name="Alikhan N.F."/>
            <person name="Baker D."/>
            <person name="Gharbi K."/>
            <person name="Hall N."/>
            <person name="Watson M."/>
            <person name="Adriaenssens E.M."/>
            <person name="Foster-Nyarko E."/>
            <person name="Jarju S."/>
            <person name="Secka A."/>
            <person name="Antonio M."/>
            <person name="Oren A."/>
            <person name="Chaudhuri R.R."/>
            <person name="La Ragione R."/>
            <person name="Hildebrand F."/>
            <person name="Pallen M.J."/>
        </authorList>
    </citation>
    <scope>NUCLEOTIDE SEQUENCE</scope>
    <source>
        <strain evidence="6">CHK152-2871</strain>
    </source>
</reference>
<evidence type="ECO:0000256" key="2">
    <source>
        <dbReference type="ARBA" id="ARBA00022452"/>
    </source>
</evidence>
<evidence type="ECO:0000256" key="4">
    <source>
        <dbReference type="ARBA" id="ARBA00023136"/>
    </source>
</evidence>
<reference evidence="6" key="1">
    <citation type="submission" date="2020-10" db="EMBL/GenBank/DDBJ databases">
        <authorList>
            <person name="Gilroy R."/>
        </authorList>
    </citation>
    <scope>NUCLEOTIDE SEQUENCE</scope>
    <source>
        <strain evidence="6">CHK152-2871</strain>
    </source>
</reference>
<evidence type="ECO:0000256" key="1">
    <source>
        <dbReference type="ARBA" id="ARBA00004442"/>
    </source>
</evidence>
<dbReference type="GO" id="GO:0009279">
    <property type="term" value="C:cell outer membrane"/>
    <property type="evidence" value="ECO:0007669"/>
    <property type="project" value="UniProtKB-SubCell"/>
</dbReference>
<accession>A0A9D1JWR7</accession>
<dbReference type="GO" id="GO:0015288">
    <property type="term" value="F:porin activity"/>
    <property type="evidence" value="ECO:0007669"/>
    <property type="project" value="TreeGrafter"/>
</dbReference>
<dbReference type="SUPFAM" id="SSF56954">
    <property type="entry name" value="Outer membrane efflux proteins (OEP)"/>
    <property type="match status" value="1"/>
</dbReference>
<dbReference type="Gene3D" id="1.20.1600.10">
    <property type="entry name" value="Outer membrane efflux proteins (OEP)"/>
    <property type="match status" value="1"/>
</dbReference>
<evidence type="ECO:0000256" key="5">
    <source>
        <dbReference type="ARBA" id="ARBA00023237"/>
    </source>
</evidence>
<keyword evidence="4" id="KW-0472">Membrane</keyword>
<keyword evidence="3" id="KW-0812">Transmembrane</keyword>
<protein>
    <submittedName>
        <fullName evidence="6">TolC family protein</fullName>
    </submittedName>
</protein>
<dbReference type="EMBL" id="DVJQ01000012">
    <property type="protein sequence ID" value="HIS73704.1"/>
    <property type="molecule type" value="Genomic_DNA"/>
</dbReference>
<dbReference type="PANTHER" id="PTHR30026">
    <property type="entry name" value="OUTER MEMBRANE PROTEIN TOLC"/>
    <property type="match status" value="1"/>
</dbReference>
<dbReference type="AlphaFoldDB" id="A0A9D1JWR7"/>
<dbReference type="GO" id="GO:0015562">
    <property type="term" value="F:efflux transmembrane transporter activity"/>
    <property type="evidence" value="ECO:0007669"/>
    <property type="project" value="InterPro"/>
</dbReference>
<comment type="caution">
    <text evidence="6">The sequence shown here is derived from an EMBL/GenBank/DDBJ whole genome shotgun (WGS) entry which is preliminary data.</text>
</comment>
<keyword evidence="5" id="KW-0998">Cell outer membrane</keyword>
<dbReference type="Proteomes" id="UP000886865">
    <property type="component" value="Unassembled WGS sequence"/>
</dbReference>
<keyword evidence="2" id="KW-1134">Transmembrane beta strand</keyword>
<dbReference type="InterPro" id="IPR051906">
    <property type="entry name" value="TolC-like"/>
</dbReference>
<sequence length="477" mass="54690">MKKGIIALFIIFIILSATNICYCKEEQIGDEINLATGFAQCLEDINIEDEVKSYLGEDSTYINLKECLEIALLYNFYLKSANFDYIRSSWEYKNSLTNFLPDLSVSNYSVYYSGQVLVGAALLENFNELALSVYVRGAHQLTKGGEQIFEARMKKNLKFAQRHNLEYTRSEVLLYTTKYYYELLRAKLNIEIYQKNYKERCVQLLQTENLMQAGLGTKFDVIRSKTELAQAKQNLLDALQEFRLSQARLANIMGVEITSSLMPVELEAQEYMLIDKEKTIEDLYNTACLSREDVKKIRSQIQALKEEKRMIYTQFVPRPRIIAQEQWQGTAKVGMGPAIVLGVYADWNLGQNMGAGTITQAKTKQAQIDKTIIDLEQSLRDIKESILKDYYESKISQDRIAISKEQVQYATQSVKLAELRLDAGEGILIDVIQAQTFKTKTRVELVNSIIRYNIAQVQMLFDSGIISKNEILKNYNP</sequence>
<comment type="subcellular location">
    <subcellularLocation>
        <location evidence="1">Cell outer membrane</location>
    </subcellularLocation>
</comment>
<dbReference type="GO" id="GO:1990281">
    <property type="term" value="C:efflux pump complex"/>
    <property type="evidence" value="ECO:0007669"/>
    <property type="project" value="TreeGrafter"/>
</dbReference>
<evidence type="ECO:0000256" key="3">
    <source>
        <dbReference type="ARBA" id="ARBA00022692"/>
    </source>
</evidence>
<dbReference type="PANTHER" id="PTHR30026:SF21">
    <property type="entry name" value="SLR1270 PROTEIN"/>
    <property type="match status" value="1"/>
</dbReference>
<organism evidence="6 7">
    <name type="scientific">Candidatus Galligastranaerophilus intestinavium</name>
    <dbReference type="NCBI Taxonomy" id="2840836"/>
    <lineage>
        <taxon>Bacteria</taxon>
        <taxon>Candidatus Galligastranaerophilus</taxon>
    </lineage>
</organism>
<gene>
    <name evidence="6" type="ORF">IAA86_01625</name>
</gene>
<evidence type="ECO:0000313" key="6">
    <source>
        <dbReference type="EMBL" id="HIS73704.1"/>
    </source>
</evidence>
<name>A0A9D1JWR7_9BACT</name>
<proteinExistence type="predicted"/>